<keyword evidence="4 12" id="KW-0863">Zinc-finger</keyword>
<comment type="caution">
    <text evidence="14">The sequence shown here is derived from an EMBL/GenBank/DDBJ whole genome shotgun (WGS) entry which is preliminary data.</text>
</comment>
<protein>
    <recommendedName>
        <fullName evidence="2">DNA-(apurinic or apyrimidinic site) endonuclease 2</fullName>
    </recommendedName>
</protein>
<dbReference type="GO" id="GO:0008081">
    <property type="term" value="F:phosphoric diester hydrolase activity"/>
    <property type="evidence" value="ECO:0007669"/>
    <property type="project" value="TreeGrafter"/>
</dbReference>
<dbReference type="Proteomes" id="UP000886520">
    <property type="component" value="Chromosome 24"/>
</dbReference>
<keyword evidence="8" id="KW-0539">Nucleus</keyword>
<keyword evidence="7 10" id="KW-0460">Magnesium</keyword>
<dbReference type="GO" id="GO:0008311">
    <property type="term" value="F:double-stranded DNA 3'-5' DNA exonuclease activity"/>
    <property type="evidence" value="ECO:0007669"/>
    <property type="project" value="TreeGrafter"/>
</dbReference>
<evidence type="ECO:0000256" key="3">
    <source>
        <dbReference type="ARBA" id="ARBA00022723"/>
    </source>
</evidence>
<feature type="active site" description="Proton donor/acceptor" evidence="9">
    <location>
        <position position="200"/>
    </location>
</feature>
<keyword evidence="6" id="KW-0862">Zinc</keyword>
<dbReference type="InterPro" id="IPR010666">
    <property type="entry name" value="Znf_GRF"/>
</dbReference>
<evidence type="ECO:0000256" key="11">
    <source>
        <dbReference type="PIRSR" id="PIRSR604808-3"/>
    </source>
</evidence>
<dbReference type="PROSITE" id="PS51999">
    <property type="entry name" value="ZF_GRF"/>
    <property type="match status" value="1"/>
</dbReference>
<keyword evidence="15" id="KW-1185">Reference proteome</keyword>
<dbReference type="GO" id="GO:0006284">
    <property type="term" value="P:base-excision repair"/>
    <property type="evidence" value="ECO:0007669"/>
    <property type="project" value="TreeGrafter"/>
</dbReference>
<dbReference type="InterPro" id="IPR005135">
    <property type="entry name" value="Endo/exonuclease/phosphatase"/>
</dbReference>
<dbReference type="PANTHER" id="PTHR22748:SF4">
    <property type="entry name" value="DNA-(APURINIC OR APYRIMIDINIC SITE) ENDONUCLEASE 2"/>
    <property type="match status" value="1"/>
</dbReference>
<feature type="site" description="Transition state stabilizer" evidence="11">
    <location>
        <position position="202"/>
    </location>
</feature>
<dbReference type="PANTHER" id="PTHR22748">
    <property type="entry name" value="AP ENDONUCLEASE"/>
    <property type="match status" value="1"/>
</dbReference>
<dbReference type="InterPro" id="IPR036691">
    <property type="entry name" value="Endo/exonu/phosph_ase_sf"/>
</dbReference>
<organism evidence="14 15">
    <name type="scientific">Adiantum capillus-veneris</name>
    <name type="common">Maidenhair fern</name>
    <dbReference type="NCBI Taxonomy" id="13818"/>
    <lineage>
        <taxon>Eukaryota</taxon>
        <taxon>Viridiplantae</taxon>
        <taxon>Streptophyta</taxon>
        <taxon>Embryophyta</taxon>
        <taxon>Tracheophyta</taxon>
        <taxon>Polypodiopsida</taxon>
        <taxon>Polypodiidae</taxon>
        <taxon>Polypodiales</taxon>
        <taxon>Pteridineae</taxon>
        <taxon>Pteridaceae</taxon>
        <taxon>Vittarioideae</taxon>
        <taxon>Adiantum</taxon>
    </lineage>
</organism>
<feature type="binding site" evidence="10">
    <location>
        <position position="202"/>
    </location>
    <ligand>
        <name>Mg(2+)</name>
        <dbReference type="ChEBI" id="CHEBI:18420"/>
        <label>1</label>
    </ligand>
</feature>
<evidence type="ECO:0000256" key="1">
    <source>
        <dbReference type="ARBA" id="ARBA00007092"/>
    </source>
</evidence>
<dbReference type="Gene3D" id="3.60.10.10">
    <property type="entry name" value="Endonuclease/exonuclease/phosphatase"/>
    <property type="match status" value="1"/>
</dbReference>
<evidence type="ECO:0000256" key="8">
    <source>
        <dbReference type="ARBA" id="ARBA00023242"/>
    </source>
</evidence>
<feature type="site" description="Interaction with DNA substrate" evidence="11">
    <location>
        <position position="331"/>
    </location>
</feature>
<name>A0A9D4U2K4_ADICA</name>
<keyword evidence="3 10" id="KW-0479">Metal-binding</keyword>
<evidence type="ECO:0000256" key="2">
    <source>
        <dbReference type="ARBA" id="ARBA00013541"/>
    </source>
</evidence>
<gene>
    <name evidence="14" type="ORF">GOP47_0024680</name>
</gene>
<feature type="binding site" evidence="10">
    <location>
        <position position="37"/>
    </location>
    <ligand>
        <name>Mg(2+)</name>
        <dbReference type="ChEBI" id="CHEBI:18420"/>
        <label>1</label>
    </ligand>
</feature>
<dbReference type="SUPFAM" id="SSF56219">
    <property type="entry name" value="DNase I-like"/>
    <property type="match status" value="1"/>
</dbReference>
<feature type="active site" description="Proton acceptor" evidence="9">
    <location>
        <position position="331"/>
    </location>
</feature>
<evidence type="ECO:0000259" key="13">
    <source>
        <dbReference type="PROSITE" id="PS51999"/>
    </source>
</evidence>
<dbReference type="OrthoDB" id="391817at2759"/>
<comment type="similarity">
    <text evidence="1">Belongs to the DNA repair enzymes AP/ExoA family.</text>
</comment>
<comment type="cofactor">
    <cofactor evidence="10">
        <name>Mg(2+)</name>
        <dbReference type="ChEBI" id="CHEBI:18420"/>
    </cofactor>
    <cofactor evidence="10">
        <name>Mn(2+)</name>
        <dbReference type="ChEBI" id="CHEBI:29035"/>
    </cofactor>
    <text evidence="10">Probably binds two magnesium or manganese ions per subunit.</text>
</comment>
<dbReference type="EMBL" id="JABFUD020000024">
    <property type="protein sequence ID" value="KAI5060260.1"/>
    <property type="molecule type" value="Genomic_DNA"/>
</dbReference>
<dbReference type="Pfam" id="PF06839">
    <property type="entry name" value="Zn_ribbon_GRF"/>
    <property type="match status" value="1"/>
</dbReference>
<evidence type="ECO:0000256" key="5">
    <source>
        <dbReference type="ARBA" id="ARBA00022801"/>
    </source>
</evidence>
<evidence type="ECO:0000256" key="12">
    <source>
        <dbReference type="PROSITE-ProRule" id="PRU01343"/>
    </source>
</evidence>
<keyword evidence="10" id="KW-0464">Manganese</keyword>
<dbReference type="AlphaFoldDB" id="A0A9D4U2K4"/>
<evidence type="ECO:0000256" key="9">
    <source>
        <dbReference type="PIRSR" id="PIRSR604808-1"/>
    </source>
</evidence>
<feature type="binding site" evidence="10">
    <location>
        <position position="7"/>
    </location>
    <ligand>
        <name>Mg(2+)</name>
        <dbReference type="ChEBI" id="CHEBI:18420"/>
        <label>1</label>
    </ligand>
</feature>
<evidence type="ECO:0000256" key="4">
    <source>
        <dbReference type="ARBA" id="ARBA00022771"/>
    </source>
</evidence>
<proteinExistence type="inferred from homology"/>
<dbReference type="GO" id="GO:0008270">
    <property type="term" value="F:zinc ion binding"/>
    <property type="evidence" value="ECO:0007669"/>
    <property type="project" value="UniProtKB-KW"/>
</dbReference>
<evidence type="ECO:0000256" key="7">
    <source>
        <dbReference type="ARBA" id="ARBA00022842"/>
    </source>
</evidence>
<feature type="binding site" evidence="10">
    <location>
        <position position="330"/>
    </location>
    <ligand>
        <name>Mg(2+)</name>
        <dbReference type="ChEBI" id="CHEBI:18420"/>
        <label>1</label>
    </ligand>
</feature>
<feature type="site" description="Important for catalytic activity" evidence="11">
    <location>
        <position position="271"/>
    </location>
</feature>
<feature type="active site" evidence="9">
    <location>
        <position position="159"/>
    </location>
</feature>
<evidence type="ECO:0000313" key="14">
    <source>
        <dbReference type="EMBL" id="KAI5060260.1"/>
    </source>
</evidence>
<feature type="domain" description="GRF-type" evidence="13">
    <location>
        <begin position="531"/>
        <end position="579"/>
    </location>
</feature>
<evidence type="ECO:0000313" key="15">
    <source>
        <dbReference type="Proteomes" id="UP000886520"/>
    </source>
</evidence>
<dbReference type="GO" id="GO:0005634">
    <property type="term" value="C:nucleus"/>
    <property type="evidence" value="ECO:0007669"/>
    <property type="project" value="TreeGrafter"/>
</dbReference>
<reference evidence="14" key="1">
    <citation type="submission" date="2021-01" db="EMBL/GenBank/DDBJ databases">
        <title>Adiantum capillus-veneris genome.</title>
        <authorList>
            <person name="Fang Y."/>
            <person name="Liao Q."/>
        </authorList>
    </citation>
    <scope>NUCLEOTIDE SEQUENCE</scope>
    <source>
        <strain evidence="14">H3</strain>
        <tissue evidence="14">Leaf</tissue>
    </source>
</reference>
<dbReference type="GO" id="GO:0003906">
    <property type="term" value="F:DNA-(apurinic or apyrimidinic site) endonuclease activity"/>
    <property type="evidence" value="ECO:0007669"/>
    <property type="project" value="TreeGrafter"/>
</dbReference>
<dbReference type="PROSITE" id="PS51435">
    <property type="entry name" value="AP_NUCLEASE_F1_4"/>
    <property type="match status" value="1"/>
</dbReference>
<keyword evidence="5" id="KW-0378">Hydrolase</keyword>
<sequence>MKIVSYNVNGLRARIIPYKTLHAFLSALDADIICFQETKLSKQELTGDIATAEGYEAFFSCTRTVNKGKIGYSGVATFCRASITSCEPCTSGVLPLAADEGFTGLLHLSKRGEIEGVDRVGYYDNVLNMGMTQEELLQLDREGRCIVTDHGSFVLFNIYGPCVQPDDTARMDFKLKFYQVLQCRWESLLRAGKRLIVVGDLNISAYPIDSCNPGPHFNSNPCRKWLRSLLSTNGGLFTDVYRAVHGLKKGAYTCWSQASGAEEFNYGTRIDLILAAGSCMHTDVVSSVECKGFAHCSLKDCDIMLEFKRFKEDSTPRWSGGRSLKLEGSDHVPVFLLLNKQPLVKPHDVPTFAARFLPQLRGRQQSIYAILQKGDQSMNMVDISLHVDSEEGSVDKRSTRLLKVQATQKFKTKVVQKTSQTNLTAFFARSSGRNTVLMNETLDNGGVSGQSQEVRGSCSNAELHDEDSQVQYNFETSIQPDDSTNEYNCTDMNLESKLSPLKSMDANAKEKNAQAQWKRIKDLMARRIPLCRHGEPCVARIVKKSGPNHGRGFYVCARAEGPASNPEARCDHFEWASEKSRST</sequence>
<accession>A0A9D4U2K4</accession>
<dbReference type="InterPro" id="IPR004808">
    <property type="entry name" value="AP_endonuc_1"/>
</dbReference>
<dbReference type="Pfam" id="PF03372">
    <property type="entry name" value="Exo_endo_phos"/>
    <property type="match status" value="1"/>
</dbReference>
<feature type="binding site" evidence="10">
    <location>
        <position position="200"/>
    </location>
    <ligand>
        <name>Mg(2+)</name>
        <dbReference type="ChEBI" id="CHEBI:18420"/>
        <label>1</label>
    </ligand>
</feature>
<evidence type="ECO:0000256" key="6">
    <source>
        <dbReference type="ARBA" id="ARBA00022833"/>
    </source>
</evidence>
<feature type="binding site" evidence="10">
    <location>
        <position position="331"/>
    </location>
    <ligand>
        <name>Mg(2+)</name>
        <dbReference type="ChEBI" id="CHEBI:18420"/>
        <label>1</label>
    </ligand>
</feature>
<evidence type="ECO:0000256" key="10">
    <source>
        <dbReference type="PIRSR" id="PIRSR604808-2"/>
    </source>
</evidence>